<keyword evidence="3" id="KW-1185">Reference proteome</keyword>
<dbReference type="RefSeq" id="WP_203966715.1">
    <property type="nucleotide sequence ID" value="NZ_AP023355.1"/>
</dbReference>
<dbReference type="AlphaFoldDB" id="A0A7R7DLH7"/>
<sequence>MGRIGNQFEDRLRRSGDLAADADHTRNLITTEHPSIEAHGGAPSELRTTPARLLTQLAELYAEHTDVVHPFDPDRAPP</sequence>
<protein>
    <submittedName>
        <fullName evidence="2">Uncharacterized protein</fullName>
    </submittedName>
</protein>
<name>A0A7R7DLH7_9ACTN</name>
<evidence type="ECO:0000313" key="3">
    <source>
        <dbReference type="Proteomes" id="UP000611640"/>
    </source>
</evidence>
<proteinExistence type="predicted"/>
<reference evidence="2 3" key="1">
    <citation type="submission" date="2020-08" db="EMBL/GenBank/DDBJ databases">
        <title>Whole genome shotgun sequence of Actinocatenispora thailandica NBRC 105041.</title>
        <authorList>
            <person name="Komaki H."/>
            <person name="Tamura T."/>
        </authorList>
    </citation>
    <scope>NUCLEOTIDE SEQUENCE [LARGE SCALE GENOMIC DNA]</scope>
    <source>
        <strain evidence="2 3">NBRC 105041</strain>
    </source>
</reference>
<dbReference type="EMBL" id="AP023355">
    <property type="protein sequence ID" value="BCJ33792.1"/>
    <property type="molecule type" value="Genomic_DNA"/>
</dbReference>
<dbReference type="KEGG" id="atl:Athai_12950"/>
<organism evidence="2 3">
    <name type="scientific">Actinocatenispora thailandica</name>
    <dbReference type="NCBI Taxonomy" id="227318"/>
    <lineage>
        <taxon>Bacteria</taxon>
        <taxon>Bacillati</taxon>
        <taxon>Actinomycetota</taxon>
        <taxon>Actinomycetes</taxon>
        <taxon>Micromonosporales</taxon>
        <taxon>Micromonosporaceae</taxon>
        <taxon>Actinocatenispora</taxon>
    </lineage>
</organism>
<evidence type="ECO:0000313" key="2">
    <source>
        <dbReference type="EMBL" id="BCJ33792.1"/>
    </source>
</evidence>
<evidence type="ECO:0000256" key="1">
    <source>
        <dbReference type="SAM" id="MobiDB-lite"/>
    </source>
</evidence>
<feature type="compositionally biased region" description="Basic and acidic residues" evidence="1">
    <location>
        <begin position="8"/>
        <end position="26"/>
    </location>
</feature>
<dbReference type="Proteomes" id="UP000611640">
    <property type="component" value="Chromosome"/>
</dbReference>
<accession>A0A7R7DLH7</accession>
<gene>
    <name evidence="2" type="ORF">Athai_12950</name>
</gene>
<feature type="region of interest" description="Disordered" evidence="1">
    <location>
        <begin position="1"/>
        <end position="45"/>
    </location>
</feature>